<dbReference type="Gene3D" id="1.25.40.390">
    <property type="match status" value="1"/>
</dbReference>
<feature type="domain" description="RagB/SusD" evidence="7">
    <location>
        <begin position="361"/>
        <end position="556"/>
    </location>
</feature>
<dbReference type="InterPro" id="IPR033985">
    <property type="entry name" value="SusD-like_N"/>
</dbReference>
<dbReference type="EMBL" id="JADOET010000001">
    <property type="protein sequence ID" value="MBF8148730.1"/>
    <property type="molecule type" value="Genomic_DNA"/>
</dbReference>
<dbReference type="Proteomes" id="UP000611215">
    <property type="component" value="Unassembled WGS sequence"/>
</dbReference>
<keyword evidence="4" id="KW-0472">Membrane</keyword>
<evidence type="ECO:0000259" key="7">
    <source>
        <dbReference type="Pfam" id="PF07980"/>
    </source>
</evidence>
<evidence type="ECO:0000256" key="6">
    <source>
        <dbReference type="SAM" id="SignalP"/>
    </source>
</evidence>
<evidence type="ECO:0000313" key="9">
    <source>
        <dbReference type="EMBL" id="MBF8148730.1"/>
    </source>
</evidence>
<feature type="domain" description="SusD-like N-terminal" evidence="8">
    <location>
        <begin position="46"/>
        <end position="216"/>
    </location>
</feature>
<keyword evidence="3 6" id="KW-0732">Signal</keyword>
<proteinExistence type="inferred from homology"/>
<evidence type="ECO:0000313" key="10">
    <source>
        <dbReference type="Proteomes" id="UP000611215"/>
    </source>
</evidence>
<dbReference type="RefSeq" id="WP_195870002.1">
    <property type="nucleotide sequence ID" value="NZ_JADOET010000001.1"/>
</dbReference>
<evidence type="ECO:0000256" key="4">
    <source>
        <dbReference type="ARBA" id="ARBA00023136"/>
    </source>
</evidence>
<dbReference type="InterPro" id="IPR012944">
    <property type="entry name" value="SusD_RagB_dom"/>
</dbReference>
<evidence type="ECO:0000259" key="8">
    <source>
        <dbReference type="Pfam" id="PF14322"/>
    </source>
</evidence>
<evidence type="ECO:0000256" key="5">
    <source>
        <dbReference type="ARBA" id="ARBA00023237"/>
    </source>
</evidence>
<dbReference type="Pfam" id="PF14322">
    <property type="entry name" value="SusD-like_3"/>
    <property type="match status" value="1"/>
</dbReference>
<evidence type="ECO:0000256" key="1">
    <source>
        <dbReference type="ARBA" id="ARBA00004442"/>
    </source>
</evidence>
<gene>
    <name evidence="9" type="ORF">ITJ86_02405</name>
</gene>
<evidence type="ECO:0000256" key="3">
    <source>
        <dbReference type="ARBA" id="ARBA00022729"/>
    </source>
</evidence>
<accession>A0ABS0EE51</accession>
<comment type="caution">
    <text evidence="9">The sequence shown here is derived from an EMBL/GenBank/DDBJ whole genome shotgun (WGS) entry which is preliminary data.</text>
</comment>
<reference evidence="9 10" key="1">
    <citation type="submission" date="2020-11" db="EMBL/GenBank/DDBJ databases">
        <title>Winogradskyella marina sp. nov., isolated from marine sediment.</title>
        <authorList>
            <person name="Bo J."/>
            <person name="Wang S."/>
            <person name="Song X."/>
            <person name="Du Z."/>
        </authorList>
    </citation>
    <scope>NUCLEOTIDE SEQUENCE [LARGE SCALE GENOMIC DNA]</scope>
    <source>
        <strain evidence="9 10">F6397</strain>
    </source>
</reference>
<feature type="chain" id="PRO_5047367147" evidence="6">
    <location>
        <begin position="24"/>
        <end position="556"/>
    </location>
</feature>
<keyword evidence="5" id="KW-0998">Cell outer membrane</keyword>
<feature type="signal peptide" evidence="6">
    <location>
        <begin position="1"/>
        <end position="23"/>
    </location>
</feature>
<protein>
    <submittedName>
        <fullName evidence="9">RagB/SusD family nutrient uptake outer membrane protein</fullName>
    </submittedName>
</protein>
<comment type="subcellular location">
    <subcellularLocation>
        <location evidence="1">Cell outer membrane</location>
    </subcellularLocation>
</comment>
<comment type="similarity">
    <text evidence="2">Belongs to the SusD family.</text>
</comment>
<keyword evidence="10" id="KW-1185">Reference proteome</keyword>
<dbReference type="SUPFAM" id="SSF48452">
    <property type="entry name" value="TPR-like"/>
    <property type="match status" value="1"/>
</dbReference>
<sequence>MNIKVKIGLLLLVVMNISCEAYLEEEPPTFISASNFFQTPGDARTAVDGVYKSMYVVHSRFWTVVDAYTDDQVSRTNGGNHDAFGTHTVMPVDPMFEQHGVYSDWWVGIARANTVLAHVPAIDMDETEKNIILGEARALRAYFYYQLVRAFGDQPLIVDAVTAESDFQKPRISAEDIYDQVIIPDLQFAEENCKDALHDGRFTKWTAKLLLSEVYLTRAGHRRTSQGDFIQGDESNWALARDKAKEIIDDSPHSLNLEGSGNTPAFGVAWLDDNPFTKESMLELSYVQVANLGSWLSRESNGSGNAAGYWGPNANATPLVDEGWPGNLRQETETNPDGLFFPGRPPGVGVNLPTPDLYSAFEDGDERLWSIMTRYDSPSGKPYLCQPTFRKFIDISFYLAEDGTSFQYTNSNIILYRYADALLIYAEAQNEADGAPNAEAYSAINALRNRAGLGDLTPGLSQSDFREAVWQERRVELNAEFKRKFDLIRTNRLVSETTDILLDWTAEQGSLTDYRNVYTPFYNTRPVWPDNEWLFPIPQSEIELNIENGWEQNDGY</sequence>
<dbReference type="Pfam" id="PF07980">
    <property type="entry name" value="SusD_RagB"/>
    <property type="match status" value="1"/>
</dbReference>
<organism evidence="9 10">
    <name type="scientific">Winogradskyella marina</name>
    <dbReference type="NCBI Taxonomy" id="2785530"/>
    <lineage>
        <taxon>Bacteria</taxon>
        <taxon>Pseudomonadati</taxon>
        <taxon>Bacteroidota</taxon>
        <taxon>Flavobacteriia</taxon>
        <taxon>Flavobacteriales</taxon>
        <taxon>Flavobacteriaceae</taxon>
        <taxon>Winogradskyella</taxon>
    </lineage>
</organism>
<name>A0ABS0EE51_9FLAO</name>
<evidence type="ECO:0000256" key="2">
    <source>
        <dbReference type="ARBA" id="ARBA00006275"/>
    </source>
</evidence>
<dbReference type="InterPro" id="IPR011990">
    <property type="entry name" value="TPR-like_helical_dom_sf"/>
</dbReference>